<comment type="caution">
    <text evidence="2">The sequence shown here is derived from an EMBL/GenBank/DDBJ whole genome shotgun (WGS) entry which is preliminary data.</text>
</comment>
<dbReference type="EMBL" id="JARYMX010000007">
    <property type="protein sequence ID" value="KAJ9541531.1"/>
    <property type="molecule type" value="Genomic_DNA"/>
</dbReference>
<dbReference type="PANTHER" id="PTHR12654">
    <property type="entry name" value="BILE ACID BETA-GLUCOSIDASE-RELATED"/>
    <property type="match status" value="1"/>
</dbReference>
<protein>
    <recommendedName>
        <fullName evidence="1">Glycosyl-hydrolase family 116 catalytic region domain-containing protein</fullName>
    </recommendedName>
</protein>
<sequence length="116" mass="12710">MILAGMEEQAFTTAEGIFTAGWSEEGFGYAFQTPEGWTMDGHFRSLVYMRPLAIWGMQSALSGPKVTLDAPGVNVMDRIPLPPLSSRTSFNDRKSGHKCFSTPLGRGILVFPKNVP</sequence>
<dbReference type="AlphaFoldDB" id="A0AA38ST88"/>
<dbReference type="GO" id="GO:0008422">
    <property type="term" value="F:beta-glucosidase activity"/>
    <property type="evidence" value="ECO:0007669"/>
    <property type="project" value="TreeGrafter"/>
</dbReference>
<dbReference type="PANTHER" id="PTHR12654:SF0">
    <property type="entry name" value="NON-LYSOSOMAL GLUCOSYLCERAMIDASE"/>
    <property type="match status" value="1"/>
</dbReference>
<keyword evidence="3" id="KW-1185">Reference proteome</keyword>
<name>A0AA38ST88_9ASTR</name>
<organism evidence="2 3">
    <name type="scientific">Centaurea solstitialis</name>
    <name type="common">yellow star-thistle</name>
    <dbReference type="NCBI Taxonomy" id="347529"/>
    <lineage>
        <taxon>Eukaryota</taxon>
        <taxon>Viridiplantae</taxon>
        <taxon>Streptophyta</taxon>
        <taxon>Embryophyta</taxon>
        <taxon>Tracheophyta</taxon>
        <taxon>Spermatophyta</taxon>
        <taxon>Magnoliopsida</taxon>
        <taxon>eudicotyledons</taxon>
        <taxon>Gunneridae</taxon>
        <taxon>Pentapetalae</taxon>
        <taxon>asterids</taxon>
        <taxon>campanulids</taxon>
        <taxon>Asterales</taxon>
        <taxon>Asteraceae</taxon>
        <taxon>Carduoideae</taxon>
        <taxon>Cardueae</taxon>
        <taxon>Centaureinae</taxon>
        <taxon>Centaurea</taxon>
    </lineage>
</organism>
<dbReference type="InterPro" id="IPR052566">
    <property type="entry name" value="Non-lysos_glucosylceramidase"/>
</dbReference>
<dbReference type="Pfam" id="PF04685">
    <property type="entry name" value="DUF608"/>
    <property type="match status" value="1"/>
</dbReference>
<feature type="domain" description="Glycosyl-hydrolase family 116 catalytic region" evidence="1">
    <location>
        <begin position="1"/>
        <end position="57"/>
    </location>
</feature>
<reference evidence="2" key="1">
    <citation type="submission" date="2023-03" db="EMBL/GenBank/DDBJ databases">
        <title>Chromosome-scale reference genome and RAD-based genetic map of yellow starthistle (Centaurea solstitialis) reveal putative structural variation and QTLs associated with invader traits.</title>
        <authorList>
            <person name="Reatini B."/>
            <person name="Cang F.A."/>
            <person name="Jiang Q."/>
            <person name="Mckibben M.T.W."/>
            <person name="Barker M.S."/>
            <person name="Rieseberg L.H."/>
            <person name="Dlugosch K.M."/>
        </authorList>
    </citation>
    <scope>NUCLEOTIDE SEQUENCE</scope>
    <source>
        <strain evidence="2">CAN-66</strain>
        <tissue evidence="2">Leaf</tissue>
    </source>
</reference>
<proteinExistence type="predicted"/>
<evidence type="ECO:0000313" key="2">
    <source>
        <dbReference type="EMBL" id="KAJ9541531.1"/>
    </source>
</evidence>
<evidence type="ECO:0000259" key="1">
    <source>
        <dbReference type="Pfam" id="PF04685"/>
    </source>
</evidence>
<dbReference type="InterPro" id="IPR006775">
    <property type="entry name" value="GH116_catalytic"/>
</dbReference>
<evidence type="ECO:0000313" key="3">
    <source>
        <dbReference type="Proteomes" id="UP001172457"/>
    </source>
</evidence>
<dbReference type="Proteomes" id="UP001172457">
    <property type="component" value="Chromosome 7"/>
</dbReference>
<gene>
    <name evidence="2" type="ORF">OSB04_028037</name>
</gene>
<accession>A0AA38ST88</accession>